<comment type="caution">
    <text evidence="1">The sequence shown here is derived from an EMBL/GenBank/DDBJ whole genome shotgun (WGS) entry which is preliminary data.</text>
</comment>
<reference evidence="1 2" key="1">
    <citation type="journal article" date="2018" name="Sci. Data">
        <title>The draft genome sequence of cork oak.</title>
        <authorList>
            <person name="Ramos A.M."/>
            <person name="Usie A."/>
            <person name="Barbosa P."/>
            <person name="Barros P.M."/>
            <person name="Capote T."/>
            <person name="Chaves I."/>
            <person name="Simoes F."/>
            <person name="Abreu I."/>
            <person name="Carrasquinho I."/>
            <person name="Faro C."/>
            <person name="Guimaraes J.B."/>
            <person name="Mendonca D."/>
            <person name="Nobrega F."/>
            <person name="Rodrigues L."/>
            <person name="Saibo N.J.M."/>
            <person name="Varela M.C."/>
            <person name="Egas C."/>
            <person name="Matos J."/>
            <person name="Miguel C.M."/>
            <person name="Oliveira M.M."/>
            <person name="Ricardo C.P."/>
            <person name="Goncalves S."/>
        </authorList>
    </citation>
    <scope>NUCLEOTIDE SEQUENCE [LARGE SCALE GENOMIC DNA]</scope>
    <source>
        <strain evidence="2">cv. HL8</strain>
    </source>
</reference>
<evidence type="ECO:0000313" key="1">
    <source>
        <dbReference type="EMBL" id="KAK7842068.1"/>
    </source>
</evidence>
<accession>A0AAW0KUL7</accession>
<protein>
    <submittedName>
        <fullName evidence="1">Uncharacterized protein</fullName>
    </submittedName>
</protein>
<dbReference type="Proteomes" id="UP000237347">
    <property type="component" value="Unassembled WGS sequence"/>
</dbReference>
<dbReference type="Gene3D" id="3.80.10.10">
    <property type="entry name" value="Ribonuclease Inhibitor"/>
    <property type="match status" value="1"/>
</dbReference>
<evidence type="ECO:0000313" key="2">
    <source>
        <dbReference type="Proteomes" id="UP000237347"/>
    </source>
</evidence>
<dbReference type="InterPro" id="IPR032675">
    <property type="entry name" value="LRR_dom_sf"/>
</dbReference>
<gene>
    <name evidence="1" type="ORF">CFP56_014328</name>
</gene>
<dbReference type="AlphaFoldDB" id="A0AAW0KUL7"/>
<keyword evidence="2" id="KW-1185">Reference proteome</keyword>
<sequence>MNFSAMTTNKNSKHAIYSYSFSLGYAEHEQFENSSKFVEFDIFDSVEFDNKLIGKIPSSTQLQNINASSFIGNELCGPLLIDNCTLNDVNPNIENKVARIHVDLKWIGSTNGEFCTFNSWIAWSTSLGVLWQKLGSYENFIKILNI</sequence>
<proteinExistence type="predicted"/>
<dbReference type="EMBL" id="PKMF04000227">
    <property type="protein sequence ID" value="KAK7842068.1"/>
    <property type="molecule type" value="Genomic_DNA"/>
</dbReference>
<name>A0AAW0KUL7_QUESU</name>
<organism evidence="1 2">
    <name type="scientific">Quercus suber</name>
    <name type="common">Cork oak</name>
    <dbReference type="NCBI Taxonomy" id="58331"/>
    <lineage>
        <taxon>Eukaryota</taxon>
        <taxon>Viridiplantae</taxon>
        <taxon>Streptophyta</taxon>
        <taxon>Embryophyta</taxon>
        <taxon>Tracheophyta</taxon>
        <taxon>Spermatophyta</taxon>
        <taxon>Magnoliopsida</taxon>
        <taxon>eudicotyledons</taxon>
        <taxon>Gunneridae</taxon>
        <taxon>Pentapetalae</taxon>
        <taxon>rosids</taxon>
        <taxon>fabids</taxon>
        <taxon>Fagales</taxon>
        <taxon>Fagaceae</taxon>
        <taxon>Quercus</taxon>
    </lineage>
</organism>